<dbReference type="EMBL" id="FQYP01000001">
    <property type="protein sequence ID" value="SHI32434.1"/>
    <property type="molecule type" value="Genomic_DNA"/>
</dbReference>
<evidence type="ECO:0000313" key="2">
    <source>
        <dbReference type="EMBL" id="SHI32434.1"/>
    </source>
</evidence>
<gene>
    <name evidence="2" type="ORF">SAMN04488508_101140</name>
</gene>
<reference evidence="3" key="1">
    <citation type="submission" date="2016-11" db="EMBL/GenBank/DDBJ databases">
        <authorList>
            <person name="Varghese N."/>
            <person name="Submissions S."/>
        </authorList>
    </citation>
    <scope>NUCLEOTIDE SEQUENCE [LARGE SCALE GENOMIC DNA]</scope>
    <source>
        <strain evidence="3">DSM 22623</strain>
    </source>
</reference>
<feature type="chain" id="PRO_5012861509" description="Chaperone of endosialidase" evidence="1">
    <location>
        <begin position="20"/>
        <end position="468"/>
    </location>
</feature>
<evidence type="ECO:0000256" key="1">
    <source>
        <dbReference type="SAM" id="SignalP"/>
    </source>
</evidence>
<organism evidence="2 3">
    <name type="scientific">Aquimarina spongiae</name>
    <dbReference type="NCBI Taxonomy" id="570521"/>
    <lineage>
        <taxon>Bacteria</taxon>
        <taxon>Pseudomonadati</taxon>
        <taxon>Bacteroidota</taxon>
        <taxon>Flavobacteriia</taxon>
        <taxon>Flavobacteriales</taxon>
        <taxon>Flavobacteriaceae</taxon>
        <taxon>Aquimarina</taxon>
    </lineage>
</organism>
<dbReference type="AlphaFoldDB" id="A0A1M6A7E1"/>
<sequence>MKKIIVIGLILLSSSGGIAQQWNSSGDNTTSGNVIVQNPQNTSAVSILSWQNNIARIRIGGDGVGADNGFMIQGVGDKNLLRIMNGGNIGIGTTNPFTPLHVKSSLDGVVTFQTEDNTWLYTNWMDNTGTRKTWMGLGADLSSFNINVENGTNKILFNGGNVGIGMTDPKEKLEVIGTALISSRNTRGSVKLKLERGTEGKDAAVISFGQNDSSIWHTGLLYYGGNPSPNFYISQNNAIVDGNGQAVHTPEFTIDQNGDVGIGTISPSAKLEVRGDALVNNFNTRGSAILKIDRGTQGKDAAVVSFGENNNYTWHTGLLYNGGALTPDFYISQKNLIRDGNGQAVHTPELAITKNGMVGIGTTTPDSKLAVNGNIHAKEVKVDLIGWPDYVFENTYQLPTLDQIETHIKEKGHLQNIPSAQEVAENGIELGEMNKKLLEKIEQLTLYTIQQQKEIEELKEIVAKLIKQ</sequence>
<dbReference type="Proteomes" id="UP000184432">
    <property type="component" value="Unassembled WGS sequence"/>
</dbReference>
<dbReference type="RefSeq" id="WP_073312558.1">
    <property type="nucleotide sequence ID" value="NZ_FQYP01000001.1"/>
</dbReference>
<feature type="signal peptide" evidence="1">
    <location>
        <begin position="1"/>
        <end position="19"/>
    </location>
</feature>
<keyword evidence="3" id="KW-1185">Reference proteome</keyword>
<name>A0A1M6A7E1_9FLAO</name>
<proteinExistence type="predicted"/>
<dbReference type="OrthoDB" id="9808753at2"/>
<dbReference type="STRING" id="570521.SAMN04488508_101140"/>
<accession>A0A1M6A7E1</accession>
<evidence type="ECO:0008006" key="4">
    <source>
        <dbReference type="Google" id="ProtNLM"/>
    </source>
</evidence>
<keyword evidence="1" id="KW-0732">Signal</keyword>
<evidence type="ECO:0000313" key="3">
    <source>
        <dbReference type="Proteomes" id="UP000184432"/>
    </source>
</evidence>
<protein>
    <recommendedName>
        <fullName evidence="4">Chaperone of endosialidase</fullName>
    </recommendedName>
</protein>